<comment type="subunit">
    <text evidence="2 7 9">Part of the 50S ribosomal subunit.</text>
</comment>
<evidence type="ECO:0000313" key="11">
    <source>
        <dbReference type="Proteomes" id="UP000002061"/>
    </source>
</evidence>
<comment type="similarity">
    <text evidence="1 7 8">Belongs to the universal ribosomal protein uL22 family.</text>
</comment>
<dbReference type="CDD" id="cd00336">
    <property type="entry name" value="Ribosomal_L22"/>
    <property type="match status" value="1"/>
</dbReference>
<dbReference type="KEGG" id="mif:Metin_0632"/>
<accession>D5VRU8</accession>
<dbReference type="InterPro" id="IPR001063">
    <property type="entry name" value="Ribosomal_uL22"/>
</dbReference>
<dbReference type="AlphaFoldDB" id="D5VRU8"/>
<dbReference type="InterPro" id="IPR005721">
    <property type="entry name" value="Ribosomal_uL22_euk/arc"/>
</dbReference>
<evidence type="ECO:0000256" key="2">
    <source>
        <dbReference type="ARBA" id="ARBA00011838"/>
    </source>
</evidence>
<dbReference type="PROSITE" id="PS00464">
    <property type="entry name" value="RIBOSOMAL_L22"/>
    <property type="match status" value="1"/>
</dbReference>
<protein>
    <recommendedName>
        <fullName evidence="7">Large ribosomal subunit protein uL22</fullName>
    </recommendedName>
</protein>
<dbReference type="NCBIfam" id="TIGR01038">
    <property type="entry name" value="uL22_arch_euk"/>
    <property type="match status" value="1"/>
</dbReference>
<name>D5VRU8_METIM</name>
<evidence type="ECO:0000256" key="9">
    <source>
        <dbReference type="RuleBase" id="RU004007"/>
    </source>
</evidence>
<dbReference type="STRING" id="573063.Metin_0632"/>
<dbReference type="HOGENOM" id="CLU_083987_0_2_2"/>
<evidence type="ECO:0000256" key="3">
    <source>
        <dbReference type="ARBA" id="ARBA00022730"/>
    </source>
</evidence>
<evidence type="ECO:0000256" key="7">
    <source>
        <dbReference type="HAMAP-Rule" id="MF_01331"/>
    </source>
</evidence>
<gene>
    <name evidence="7" type="primary">rpl22</name>
    <name evidence="10" type="ordered locus">Metin_0632</name>
</gene>
<keyword evidence="5 7" id="KW-0689">Ribosomal protein</keyword>
<comment type="function">
    <text evidence="7">The globular domain of the protein is located near the polypeptide exit tunnel on the outside of the subunit, while an extended beta-hairpin is found that lines the wall of the exit tunnel in the center of the 70S ribosome.</text>
</comment>
<dbReference type="PANTHER" id="PTHR11593:SF10">
    <property type="entry name" value="60S RIBOSOMAL PROTEIN L17"/>
    <property type="match status" value="1"/>
</dbReference>
<evidence type="ECO:0000256" key="8">
    <source>
        <dbReference type="RuleBase" id="RU004005"/>
    </source>
</evidence>
<dbReference type="HAMAP" id="MF_01331_A">
    <property type="entry name" value="Ribosomal_uL22_A"/>
    <property type="match status" value="1"/>
</dbReference>
<evidence type="ECO:0000256" key="4">
    <source>
        <dbReference type="ARBA" id="ARBA00022884"/>
    </source>
</evidence>
<dbReference type="FunFam" id="3.90.470.10:FF:000015">
    <property type="entry name" value="50S ribosomal protein L22"/>
    <property type="match status" value="1"/>
</dbReference>
<dbReference type="SUPFAM" id="SSF54843">
    <property type="entry name" value="Ribosomal protein L22"/>
    <property type="match status" value="1"/>
</dbReference>
<dbReference type="OrthoDB" id="314984at2157"/>
<keyword evidence="11" id="KW-1185">Reference proteome</keyword>
<keyword evidence="6 7" id="KW-0687">Ribonucleoprotein</keyword>
<organism evidence="10 11">
    <name type="scientific">Methanocaldococcus infernus (strain DSM 11812 / JCM 15783 / ME)</name>
    <dbReference type="NCBI Taxonomy" id="573063"/>
    <lineage>
        <taxon>Archaea</taxon>
        <taxon>Methanobacteriati</taxon>
        <taxon>Methanobacteriota</taxon>
        <taxon>Methanomada group</taxon>
        <taxon>Methanococci</taxon>
        <taxon>Methanococcales</taxon>
        <taxon>Methanocaldococcaceae</taxon>
        <taxon>Methanocaldococcus</taxon>
    </lineage>
</organism>
<keyword evidence="3 7" id="KW-0699">rRNA-binding</keyword>
<sequence>MGKLKYKVKVDDEKVAKAMGRNLPISRKHAREICKELSGKPLDKAIQFLKDVIEMKRPVLFRRHCKKVGHRKGKLGWPAGRYPVKAASYILKVLENAKANAEYKGLDVNKLKILHISANKGITLKRYMPRAFGRATPKFYETVHIQVILKEVDEQ</sequence>
<dbReference type="GO" id="GO:0002181">
    <property type="term" value="P:cytoplasmic translation"/>
    <property type="evidence" value="ECO:0007669"/>
    <property type="project" value="TreeGrafter"/>
</dbReference>
<dbReference type="PANTHER" id="PTHR11593">
    <property type="entry name" value="60S RIBOSOMAL PROTEIN L17"/>
    <property type="match status" value="1"/>
</dbReference>
<dbReference type="eggNOG" id="arCOG04098">
    <property type="taxonomic scope" value="Archaea"/>
</dbReference>
<dbReference type="InterPro" id="IPR036394">
    <property type="entry name" value="Ribosomal_uL22_sf"/>
</dbReference>
<evidence type="ECO:0000256" key="1">
    <source>
        <dbReference type="ARBA" id="ARBA00009451"/>
    </source>
</evidence>
<keyword evidence="4 7" id="KW-0694">RNA-binding</keyword>
<dbReference type="InterPro" id="IPR018260">
    <property type="entry name" value="Ribosomal_uL22_CS"/>
</dbReference>
<reference evidence="10" key="1">
    <citation type="submission" date="2010-04" db="EMBL/GenBank/DDBJ databases">
        <title>Complete sequence of Methanocaldococcus infernus ME.</title>
        <authorList>
            <consortium name="US DOE Joint Genome Institute"/>
            <person name="Lucas S."/>
            <person name="Copeland A."/>
            <person name="Lapidus A."/>
            <person name="Cheng J.-F."/>
            <person name="Bruce D."/>
            <person name="Goodwin L."/>
            <person name="Pitluck S."/>
            <person name="Munk A.C."/>
            <person name="Detter J.C."/>
            <person name="Han C."/>
            <person name="Tapia R."/>
            <person name="Land M."/>
            <person name="Hauser L."/>
            <person name="Kyrpides N."/>
            <person name="Mikhailova N."/>
            <person name="Sieprawska-Lupa M."/>
            <person name="Whitman W.B."/>
            <person name="Woyke T."/>
        </authorList>
    </citation>
    <scope>NUCLEOTIDE SEQUENCE [LARGE SCALE GENOMIC DNA]</scope>
    <source>
        <strain evidence="10">ME</strain>
    </source>
</reference>
<dbReference type="GO" id="GO:0019843">
    <property type="term" value="F:rRNA binding"/>
    <property type="evidence" value="ECO:0007669"/>
    <property type="project" value="UniProtKB-UniRule"/>
</dbReference>
<dbReference type="NCBIfam" id="NF003260">
    <property type="entry name" value="PRK04223.1"/>
    <property type="match status" value="1"/>
</dbReference>
<proteinExistence type="inferred from homology"/>
<dbReference type="GO" id="GO:0022625">
    <property type="term" value="C:cytosolic large ribosomal subunit"/>
    <property type="evidence" value="ECO:0007669"/>
    <property type="project" value="UniProtKB-UniRule"/>
</dbReference>
<evidence type="ECO:0000313" key="10">
    <source>
        <dbReference type="EMBL" id="ADG13301.1"/>
    </source>
</evidence>
<dbReference type="InterPro" id="IPR057265">
    <property type="entry name" value="Ribosomal_uL22_arc-type"/>
</dbReference>
<dbReference type="RefSeq" id="WP_013100047.1">
    <property type="nucleotide sequence ID" value="NC_014122.1"/>
</dbReference>
<dbReference type="Gene3D" id="3.90.470.10">
    <property type="entry name" value="Ribosomal protein L22/L17"/>
    <property type="match status" value="1"/>
</dbReference>
<evidence type="ECO:0000256" key="6">
    <source>
        <dbReference type="ARBA" id="ARBA00023274"/>
    </source>
</evidence>
<dbReference type="EMBL" id="CP002009">
    <property type="protein sequence ID" value="ADG13301.1"/>
    <property type="molecule type" value="Genomic_DNA"/>
</dbReference>
<dbReference type="Pfam" id="PF00237">
    <property type="entry name" value="Ribosomal_L22"/>
    <property type="match status" value="1"/>
</dbReference>
<dbReference type="GO" id="GO:0003735">
    <property type="term" value="F:structural constituent of ribosome"/>
    <property type="evidence" value="ECO:0007669"/>
    <property type="project" value="UniProtKB-UniRule"/>
</dbReference>
<dbReference type="GeneID" id="9131639"/>
<dbReference type="Proteomes" id="UP000002061">
    <property type="component" value="Chromosome"/>
</dbReference>
<comment type="function">
    <text evidence="7 9">This protein binds specifically to 23S rRNA. It makes multiple contacts with different domains of the 23S rRNA in the assembled 50S subunit and ribosome.</text>
</comment>
<evidence type="ECO:0000256" key="5">
    <source>
        <dbReference type="ARBA" id="ARBA00022980"/>
    </source>
</evidence>